<name>A0A6G1D6A0_9ORYZ</name>
<proteinExistence type="predicted"/>
<dbReference type="AlphaFoldDB" id="A0A6G1D6A0"/>
<feature type="chain" id="PRO_5026066951" description="KIB1-4 beta-propeller domain-containing protein" evidence="1">
    <location>
        <begin position="30"/>
        <end position="371"/>
    </location>
</feature>
<dbReference type="InterPro" id="IPR005174">
    <property type="entry name" value="KIB1-4_b-propeller"/>
</dbReference>
<gene>
    <name evidence="3" type="ORF">E2562_022309</name>
</gene>
<protein>
    <recommendedName>
        <fullName evidence="2">KIB1-4 beta-propeller domain-containing protein</fullName>
    </recommendedName>
</protein>
<dbReference type="PANTHER" id="PTHR33110">
    <property type="entry name" value="F-BOX/KELCH-REPEAT PROTEIN-RELATED"/>
    <property type="match status" value="1"/>
</dbReference>
<evidence type="ECO:0000313" key="3">
    <source>
        <dbReference type="EMBL" id="KAF0907921.1"/>
    </source>
</evidence>
<dbReference type="Pfam" id="PF03478">
    <property type="entry name" value="Beta-prop_KIB1-4"/>
    <property type="match status" value="1"/>
</dbReference>
<accession>A0A6G1D6A0</accession>
<evidence type="ECO:0000259" key="2">
    <source>
        <dbReference type="Pfam" id="PF03478"/>
    </source>
</evidence>
<reference evidence="3 4" key="1">
    <citation type="submission" date="2019-11" db="EMBL/GenBank/DDBJ databases">
        <title>Whole genome sequence of Oryza granulata.</title>
        <authorList>
            <person name="Li W."/>
        </authorList>
    </citation>
    <scope>NUCLEOTIDE SEQUENCE [LARGE SCALE GENOMIC DNA]</scope>
    <source>
        <strain evidence="4">cv. Menghai</strain>
        <tissue evidence="3">Leaf</tissue>
    </source>
</reference>
<evidence type="ECO:0000313" key="4">
    <source>
        <dbReference type="Proteomes" id="UP000479710"/>
    </source>
</evidence>
<feature type="signal peptide" evidence="1">
    <location>
        <begin position="1"/>
        <end position="29"/>
    </location>
</feature>
<evidence type="ECO:0000256" key="1">
    <source>
        <dbReference type="SAM" id="SignalP"/>
    </source>
</evidence>
<feature type="domain" description="KIB1-4 beta-propeller" evidence="2">
    <location>
        <begin position="151"/>
        <end position="282"/>
    </location>
</feature>
<dbReference type="OrthoDB" id="642536at2759"/>
<keyword evidence="1" id="KW-0732">Signal</keyword>
<dbReference type="EMBL" id="SPHZ02000007">
    <property type="protein sequence ID" value="KAF0907921.1"/>
    <property type="molecule type" value="Genomic_DNA"/>
</dbReference>
<organism evidence="3 4">
    <name type="scientific">Oryza meyeriana var. granulata</name>
    <dbReference type="NCBI Taxonomy" id="110450"/>
    <lineage>
        <taxon>Eukaryota</taxon>
        <taxon>Viridiplantae</taxon>
        <taxon>Streptophyta</taxon>
        <taxon>Embryophyta</taxon>
        <taxon>Tracheophyta</taxon>
        <taxon>Spermatophyta</taxon>
        <taxon>Magnoliopsida</taxon>
        <taxon>Liliopsida</taxon>
        <taxon>Poales</taxon>
        <taxon>Poaceae</taxon>
        <taxon>BOP clade</taxon>
        <taxon>Oryzoideae</taxon>
        <taxon>Oryzeae</taxon>
        <taxon>Oryzinae</taxon>
        <taxon>Oryza</taxon>
        <taxon>Oryza meyeriana</taxon>
    </lineage>
</organism>
<dbReference type="PANTHER" id="PTHR33110:SF135">
    <property type="entry name" value="OS05G0539300 PROTEIN"/>
    <property type="match status" value="1"/>
</dbReference>
<keyword evidence="4" id="KW-1185">Reference proteome</keyword>
<dbReference type="Proteomes" id="UP000479710">
    <property type="component" value="Unassembled WGS sequence"/>
</dbReference>
<comment type="caution">
    <text evidence="3">The sequence shown here is derived from an EMBL/GenBank/DDBJ whole genome shotgun (WGS) entry which is preliminary data.</text>
</comment>
<sequence>MEDVIYHNGAFHFLAVWNLLVCTPALHQAAPQVHQEWCEFLQPDNVLTDHLLTSFARYLVESRGAHGREEHHQHSWIATIGVPGVPDDTSEGSLSPMTSSPKCLHWMAGCCSSDELELLPPQLTWLLHPSTSGPTLSCFLGGGGDDLSINRTRVLANLRAARFFRSYDGGWLFLTSRWTSVNMVLNLRSACRVHLPEIFPSPSRGAFGMIMSVATLSSPLHADGCFSTTIIDQYAWSNSRHITFWRIGHDLAMPSIPPRHPCSRLHGMEDVIYHNGAFHFLAVWNLLVCTPELHQGAPLPPLAFRVFQMMHLKASVSVADDIWSEVPVLDGKMLFVKRGTSRSYEVADFCGFQEGIYFFDDQCFYTVHRII</sequence>